<accession>A0AAU9KZJ7</accession>
<dbReference type="PANTHER" id="PTHR43268">
    <property type="entry name" value="THIOSULFATE SULFURTRANSFERASE/RHODANESE-LIKE DOMAIN-CONTAINING PROTEIN 2"/>
    <property type="match status" value="1"/>
</dbReference>
<evidence type="ECO:0000259" key="1">
    <source>
        <dbReference type="Pfam" id="PF17773"/>
    </source>
</evidence>
<evidence type="ECO:0000313" key="5">
    <source>
        <dbReference type="Proteomes" id="UP001160483"/>
    </source>
</evidence>
<dbReference type="InterPro" id="IPR020936">
    <property type="entry name" value="TrhO"/>
</dbReference>
<sequence length="86" mass="9758">MGTITSDLETVGHAVILFYKYVEVKNSLQHKQEQEELCKRLGLVGRIFISEEGINATLSCPSRARIDEYIAFLCAHDVFAMHDEDL</sequence>
<evidence type="ECO:0000313" key="3">
    <source>
        <dbReference type="EMBL" id="CAH0521024.1"/>
    </source>
</evidence>
<name>A0AAU9KZJ7_9STRA</name>
<gene>
    <name evidence="3" type="ORF">PBS001_LOCUS7484</name>
    <name evidence="2" type="ORF">PBS003_LOCUS5306</name>
</gene>
<dbReference type="Gene3D" id="3.30.70.100">
    <property type="match status" value="1"/>
</dbReference>
<dbReference type="Proteomes" id="UP001160483">
    <property type="component" value="Unassembled WGS sequence"/>
</dbReference>
<evidence type="ECO:0000313" key="2">
    <source>
        <dbReference type="EMBL" id="CAH0478615.1"/>
    </source>
</evidence>
<evidence type="ECO:0000313" key="4">
    <source>
        <dbReference type="Proteomes" id="UP001158986"/>
    </source>
</evidence>
<dbReference type="EMBL" id="CAKKTJ010000262">
    <property type="protein sequence ID" value="CAH0478615.1"/>
    <property type="molecule type" value="Genomic_DNA"/>
</dbReference>
<proteinExistence type="predicted"/>
<dbReference type="EMBL" id="CAKLCB010000374">
    <property type="protein sequence ID" value="CAH0521024.1"/>
    <property type="molecule type" value="Genomic_DNA"/>
</dbReference>
<reference evidence="2 4" key="1">
    <citation type="submission" date="2021-11" db="EMBL/GenBank/DDBJ databases">
        <authorList>
            <person name="Islam A."/>
            <person name="Islam S."/>
            <person name="Flora M.S."/>
            <person name="Rahman M."/>
            <person name="Ziaur R.M."/>
            <person name="Epstein J.H."/>
            <person name="Hassan M."/>
            <person name="Klassen M."/>
            <person name="Woodard K."/>
            <person name="Webb A."/>
            <person name="Webby R.J."/>
            <person name="El Zowalaty M.E."/>
        </authorList>
    </citation>
    <scope>NUCLEOTIDE SEQUENCE</scope>
    <source>
        <strain evidence="3">Pbs1</strain>
        <strain evidence="2">Pbs3</strain>
    </source>
</reference>
<dbReference type="AlphaFoldDB" id="A0AAU9KZJ7"/>
<feature type="domain" description="tRNA uridine(34) hydroxylase N-terminal" evidence="1">
    <location>
        <begin position="14"/>
        <end position="81"/>
    </location>
</feature>
<dbReference type="Proteomes" id="UP001158986">
    <property type="component" value="Unassembled WGS sequence"/>
</dbReference>
<dbReference type="Pfam" id="PF17773">
    <property type="entry name" value="UPF0176_N"/>
    <property type="match status" value="1"/>
</dbReference>
<protein>
    <recommendedName>
        <fullName evidence="1">tRNA uridine(34) hydroxylase N-terminal domain-containing protein</fullName>
    </recommendedName>
</protein>
<organism evidence="2 5">
    <name type="scientific">Peronospora belbahrii</name>
    <dbReference type="NCBI Taxonomy" id="622444"/>
    <lineage>
        <taxon>Eukaryota</taxon>
        <taxon>Sar</taxon>
        <taxon>Stramenopiles</taxon>
        <taxon>Oomycota</taxon>
        <taxon>Peronosporomycetes</taxon>
        <taxon>Peronosporales</taxon>
        <taxon>Peronosporaceae</taxon>
        <taxon>Peronospora</taxon>
    </lineage>
</organism>
<dbReference type="InterPro" id="IPR040503">
    <property type="entry name" value="TRHO_N"/>
</dbReference>
<dbReference type="PANTHER" id="PTHR43268:SF6">
    <property type="entry name" value="THIOSULFATE SULFURTRANSFERASE_RHODANESE-LIKE DOMAIN-CONTAINING PROTEIN 2"/>
    <property type="match status" value="1"/>
</dbReference>
<keyword evidence="4" id="KW-1185">Reference proteome</keyword>
<comment type="caution">
    <text evidence="2">The sequence shown here is derived from an EMBL/GenBank/DDBJ whole genome shotgun (WGS) entry which is preliminary data.</text>
</comment>